<comment type="caution">
    <text evidence="2">The sequence shown here is derived from an EMBL/GenBank/DDBJ whole genome shotgun (WGS) entry which is preliminary data.</text>
</comment>
<feature type="transmembrane region" description="Helical" evidence="1">
    <location>
        <begin position="7"/>
        <end position="31"/>
    </location>
</feature>
<dbReference type="AlphaFoldDB" id="A0A1E3L8Z7"/>
<feature type="transmembrane region" description="Helical" evidence="1">
    <location>
        <begin position="57"/>
        <end position="76"/>
    </location>
</feature>
<keyword evidence="1" id="KW-0472">Membrane</keyword>
<proteinExistence type="predicted"/>
<dbReference type="RefSeq" id="WP_069325793.1">
    <property type="nucleotide sequence ID" value="NZ_MDER01000022.1"/>
</dbReference>
<keyword evidence="3" id="KW-1185">Reference proteome</keyword>
<keyword evidence="1" id="KW-0812">Transmembrane</keyword>
<protein>
    <submittedName>
        <fullName evidence="2">Uncharacterized protein</fullName>
    </submittedName>
</protein>
<keyword evidence="1" id="KW-1133">Transmembrane helix</keyword>
<sequence length="83" mass="9486">MNYSRLIIGSVFLIAGTLLFGFVHVAVANMFTHTRGPIDMPEQFNNFLDVLRLKTPYIISIIFMCIGLILLITTLIQSHFRKE</sequence>
<evidence type="ECO:0000256" key="1">
    <source>
        <dbReference type="SAM" id="Phobius"/>
    </source>
</evidence>
<reference evidence="2 3" key="1">
    <citation type="submission" date="2016-08" db="EMBL/GenBank/DDBJ databases">
        <title>Genome sequencing of Paenibacillus sp. TI45-13ar, isolated from Korean traditional nuruk.</title>
        <authorList>
            <person name="Kim S.-J."/>
        </authorList>
    </citation>
    <scope>NUCLEOTIDE SEQUENCE [LARGE SCALE GENOMIC DNA]</scope>
    <source>
        <strain evidence="2 3">TI45-13ar</strain>
    </source>
</reference>
<dbReference type="EMBL" id="MDER01000022">
    <property type="protein sequence ID" value="ODP30228.1"/>
    <property type="molecule type" value="Genomic_DNA"/>
</dbReference>
<organism evidence="2 3">
    <name type="scientific">Paenibacillus nuruki</name>
    <dbReference type="NCBI Taxonomy" id="1886670"/>
    <lineage>
        <taxon>Bacteria</taxon>
        <taxon>Bacillati</taxon>
        <taxon>Bacillota</taxon>
        <taxon>Bacilli</taxon>
        <taxon>Bacillales</taxon>
        <taxon>Paenibacillaceae</taxon>
        <taxon>Paenibacillus</taxon>
    </lineage>
</organism>
<evidence type="ECO:0000313" key="3">
    <source>
        <dbReference type="Proteomes" id="UP000094578"/>
    </source>
</evidence>
<evidence type="ECO:0000313" key="2">
    <source>
        <dbReference type="EMBL" id="ODP30228.1"/>
    </source>
</evidence>
<dbReference type="STRING" id="1886670.PTI45_00298"/>
<accession>A0A1E3L8Z7</accession>
<dbReference type="Proteomes" id="UP000094578">
    <property type="component" value="Unassembled WGS sequence"/>
</dbReference>
<name>A0A1E3L8Z7_9BACL</name>
<gene>
    <name evidence="2" type="ORF">PTI45_00298</name>
</gene>